<reference evidence="2 3" key="1">
    <citation type="submission" date="2019-08" db="EMBL/GenBank/DDBJ databases">
        <title>Bacillus genomes from the desert of Cuatro Cienegas, Coahuila.</title>
        <authorList>
            <person name="Olmedo-Alvarez G."/>
        </authorList>
    </citation>
    <scope>NUCLEOTIDE SEQUENCE [LARGE SCALE GENOMIC DNA]</scope>
    <source>
        <strain evidence="2 3">CH128b_4D</strain>
    </source>
</reference>
<gene>
    <name evidence="2" type="ORF">FZC84_00290</name>
</gene>
<name>A0A5D4MGY8_9BACI</name>
<dbReference type="Proteomes" id="UP000325182">
    <property type="component" value="Unassembled WGS sequence"/>
</dbReference>
<protein>
    <submittedName>
        <fullName evidence="2">Uncharacterized protein</fullName>
    </submittedName>
</protein>
<evidence type="ECO:0000313" key="2">
    <source>
        <dbReference type="EMBL" id="TYS01145.1"/>
    </source>
</evidence>
<evidence type="ECO:0000313" key="3">
    <source>
        <dbReference type="Proteomes" id="UP000325182"/>
    </source>
</evidence>
<sequence>MKFSDEEQSVIERALRSAAENTGDQQELQLYQRVLGKGQSGKNTQNAANQDGFRYDYDDSSDV</sequence>
<proteinExistence type="predicted"/>
<comment type="caution">
    <text evidence="2">The sequence shown here is derived from an EMBL/GenBank/DDBJ whole genome shotgun (WGS) entry which is preliminary data.</text>
</comment>
<organism evidence="2 3">
    <name type="scientific">Rossellomorea vietnamensis</name>
    <dbReference type="NCBI Taxonomy" id="218284"/>
    <lineage>
        <taxon>Bacteria</taxon>
        <taxon>Bacillati</taxon>
        <taxon>Bacillota</taxon>
        <taxon>Bacilli</taxon>
        <taxon>Bacillales</taxon>
        <taxon>Bacillaceae</taxon>
        <taxon>Rossellomorea</taxon>
    </lineage>
</organism>
<dbReference type="RefSeq" id="WP_148952524.1">
    <property type="nucleotide sequence ID" value="NZ_VTEG01000001.1"/>
</dbReference>
<feature type="compositionally biased region" description="Polar residues" evidence="1">
    <location>
        <begin position="40"/>
        <end position="49"/>
    </location>
</feature>
<accession>A0A5D4MGY8</accession>
<evidence type="ECO:0000256" key="1">
    <source>
        <dbReference type="SAM" id="MobiDB-lite"/>
    </source>
</evidence>
<feature type="region of interest" description="Disordered" evidence="1">
    <location>
        <begin position="37"/>
        <end position="63"/>
    </location>
</feature>
<dbReference type="EMBL" id="VTEG01000001">
    <property type="protein sequence ID" value="TYS01145.1"/>
    <property type="molecule type" value="Genomic_DNA"/>
</dbReference>
<dbReference type="AlphaFoldDB" id="A0A5D4MGY8"/>